<protein>
    <recommendedName>
        <fullName evidence="1">Coenzyme F420:L-glutamate ligase-like domain-containing protein</fullName>
    </recommendedName>
</protein>
<gene>
    <name evidence="2" type="ORF">A3F54_03590</name>
</gene>
<reference evidence="2 3" key="1">
    <citation type="journal article" date="2016" name="Nat. Commun.">
        <title>Thousands of microbial genomes shed light on interconnected biogeochemical processes in an aquifer system.</title>
        <authorList>
            <person name="Anantharaman K."/>
            <person name="Brown C.T."/>
            <person name="Hug L.A."/>
            <person name="Sharon I."/>
            <person name="Castelle C.J."/>
            <person name="Probst A.J."/>
            <person name="Thomas B.C."/>
            <person name="Singh A."/>
            <person name="Wilkins M.J."/>
            <person name="Karaoz U."/>
            <person name="Brodie E.L."/>
            <person name="Williams K.H."/>
            <person name="Hubbard S.S."/>
            <person name="Banfield J.F."/>
        </authorList>
    </citation>
    <scope>NUCLEOTIDE SEQUENCE [LARGE SCALE GENOMIC DNA]</scope>
</reference>
<organism evidence="2 3">
    <name type="scientific">Candidatus Kerfeldbacteria bacterium RIFCSPHIGHO2_12_FULL_48_17</name>
    <dbReference type="NCBI Taxonomy" id="1798542"/>
    <lineage>
        <taxon>Bacteria</taxon>
        <taxon>Candidatus Kerfeldiibacteriota</taxon>
    </lineage>
</organism>
<sequence length="245" mass="26962">MELLRVKTEVMMPPRADVYPVLAKALPALRERDVFCITSKVLAIHQGRCVKVPADPAEALALKDRLVRAEAEAFLAPLPGSGVPVPLTVKYHTLIPFAGIDESNGNGWFVLWPVDVVELCREIWEWARGRYGVRELGVVATDSALLPMRQGTVGISIGHFGLVPVADARGKKDIFGRELRMTQVNMVDSLAAMANVAMGEAAERTPVVIVRDFGGVEFTERWVGHVMPADDDVFTPLLQQMKNHE</sequence>
<name>A0A1G2B1A6_9BACT</name>
<evidence type="ECO:0000313" key="3">
    <source>
        <dbReference type="Proteomes" id="UP000176952"/>
    </source>
</evidence>
<dbReference type="PANTHER" id="PTHR47917">
    <property type="match status" value="1"/>
</dbReference>
<evidence type="ECO:0000313" key="2">
    <source>
        <dbReference type="EMBL" id="OGY81980.1"/>
    </source>
</evidence>
<dbReference type="Pfam" id="PF01996">
    <property type="entry name" value="F420_ligase"/>
    <property type="match status" value="1"/>
</dbReference>
<accession>A0A1G2B1A6</accession>
<feature type="domain" description="Coenzyme F420:L-glutamate ligase-like" evidence="1">
    <location>
        <begin position="21"/>
        <end position="212"/>
    </location>
</feature>
<dbReference type="PANTHER" id="PTHR47917:SF1">
    <property type="entry name" value="COENZYME F420:L-GLUTAMATE LIGASE"/>
    <property type="match status" value="1"/>
</dbReference>
<dbReference type="SUPFAM" id="SSF144010">
    <property type="entry name" value="CofE-like"/>
    <property type="match status" value="1"/>
</dbReference>
<dbReference type="Gene3D" id="3.30.1330.100">
    <property type="entry name" value="CofE-like"/>
    <property type="match status" value="1"/>
</dbReference>
<dbReference type="STRING" id="1798542.A3F54_03590"/>
<dbReference type="GO" id="GO:0052618">
    <property type="term" value="F:coenzyme F420-0:L-glutamate ligase activity"/>
    <property type="evidence" value="ECO:0007669"/>
    <property type="project" value="TreeGrafter"/>
</dbReference>
<dbReference type="InterPro" id="IPR002847">
    <property type="entry name" value="F420-0_gamma-glut_ligase-dom"/>
</dbReference>
<dbReference type="Proteomes" id="UP000176952">
    <property type="component" value="Unassembled WGS sequence"/>
</dbReference>
<comment type="caution">
    <text evidence="2">The sequence shown here is derived from an EMBL/GenBank/DDBJ whole genome shotgun (WGS) entry which is preliminary data.</text>
</comment>
<proteinExistence type="predicted"/>
<dbReference type="EMBL" id="MHKD01000040">
    <property type="protein sequence ID" value="OGY81980.1"/>
    <property type="molecule type" value="Genomic_DNA"/>
</dbReference>
<dbReference type="AlphaFoldDB" id="A0A1G2B1A6"/>
<evidence type="ECO:0000259" key="1">
    <source>
        <dbReference type="Pfam" id="PF01996"/>
    </source>
</evidence>